<organism evidence="8 9">
    <name type="scientific">Segatella bryantii</name>
    <name type="common">Prevotella bryantii</name>
    <dbReference type="NCBI Taxonomy" id="77095"/>
    <lineage>
        <taxon>Bacteria</taxon>
        <taxon>Pseudomonadati</taxon>
        <taxon>Bacteroidota</taxon>
        <taxon>Bacteroidia</taxon>
        <taxon>Bacteroidales</taxon>
        <taxon>Prevotellaceae</taxon>
        <taxon>Segatella</taxon>
    </lineage>
</organism>
<feature type="signal peptide" evidence="6">
    <location>
        <begin position="1"/>
        <end position="24"/>
    </location>
</feature>
<dbReference type="GO" id="GO:0000272">
    <property type="term" value="P:polysaccharide catabolic process"/>
    <property type="evidence" value="ECO:0007669"/>
    <property type="project" value="UniProtKB-KW"/>
</dbReference>
<keyword evidence="1" id="KW-0378">Hydrolase</keyword>
<dbReference type="GO" id="GO:0004553">
    <property type="term" value="F:hydrolase activity, hydrolyzing O-glycosyl compounds"/>
    <property type="evidence" value="ECO:0007669"/>
    <property type="project" value="InterPro"/>
</dbReference>
<dbReference type="RefSeq" id="WP_006281353.1">
    <property type="nucleotide sequence ID" value="NZ_BPTR01000001.1"/>
</dbReference>
<name>A0AA37HWJ8_SEGBR</name>
<keyword evidence="6" id="KW-0732">Signal</keyword>
<feature type="chain" id="PRO_5041255294" description="Glycoside hydrolase family 9 domain-containing protein" evidence="6">
    <location>
        <begin position="25"/>
        <end position="560"/>
    </location>
</feature>
<evidence type="ECO:0000256" key="4">
    <source>
        <dbReference type="ARBA" id="ARBA00023326"/>
    </source>
</evidence>
<comment type="caution">
    <text evidence="8">The sequence shown here is derived from an EMBL/GenBank/DDBJ whole genome shotgun (WGS) entry which is preliminary data.</text>
</comment>
<dbReference type="Gene3D" id="1.50.10.10">
    <property type="match status" value="1"/>
</dbReference>
<dbReference type="InterPro" id="IPR012341">
    <property type="entry name" value="6hp_glycosidase-like_sf"/>
</dbReference>
<dbReference type="SUPFAM" id="SSF48208">
    <property type="entry name" value="Six-hairpin glycosidases"/>
    <property type="match status" value="1"/>
</dbReference>
<evidence type="ECO:0000313" key="9">
    <source>
        <dbReference type="Proteomes" id="UP000887043"/>
    </source>
</evidence>
<evidence type="ECO:0000256" key="6">
    <source>
        <dbReference type="SAM" id="SignalP"/>
    </source>
</evidence>
<keyword evidence="2" id="KW-0119">Carbohydrate metabolism</keyword>
<proteinExistence type="predicted"/>
<evidence type="ECO:0000256" key="2">
    <source>
        <dbReference type="ARBA" id="ARBA00023277"/>
    </source>
</evidence>
<protein>
    <recommendedName>
        <fullName evidence="7">Glycoside hydrolase family 9 domain-containing protein</fullName>
    </recommendedName>
</protein>
<keyword evidence="3" id="KW-0326">Glycosidase</keyword>
<feature type="region of interest" description="Disordered" evidence="5">
    <location>
        <begin position="406"/>
        <end position="446"/>
    </location>
</feature>
<dbReference type="Pfam" id="PF00759">
    <property type="entry name" value="Glyco_hydro_9"/>
    <property type="match status" value="1"/>
</dbReference>
<dbReference type="PANTHER" id="PTHR22298">
    <property type="entry name" value="ENDO-1,4-BETA-GLUCANASE"/>
    <property type="match status" value="1"/>
</dbReference>
<dbReference type="InterPro" id="IPR008928">
    <property type="entry name" value="6-hairpin_glycosidase_sf"/>
</dbReference>
<evidence type="ECO:0000256" key="3">
    <source>
        <dbReference type="ARBA" id="ARBA00023295"/>
    </source>
</evidence>
<feature type="domain" description="Glycoside hydrolase family 9" evidence="7">
    <location>
        <begin position="33"/>
        <end position="552"/>
    </location>
</feature>
<evidence type="ECO:0000256" key="1">
    <source>
        <dbReference type="ARBA" id="ARBA00022801"/>
    </source>
</evidence>
<dbReference type="Proteomes" id="UP000887043">
    <property type="component" value="Unassembled WGS sequence"/>
</dbReference>
<evidence type="ECO:0000259" key="7">
    <source>
        <dbReference type="Pfam" id="PF00759"/>
    </source>
</evidence>
<accession>A0AA37HWJ8</accession>
<evidence type="ECO:0000313" key="8">
    <source>
        <dbReference type="EMBL" id="GJG26923.1"/>
    </source>
</evidence>
<gene>
    <name evidence="8" type="ORF">PRRU23_06230</name>
</gene>
<sequence>MKKLFATILFGIVCFFGYSLQASSQTAVSQPTFKDIAEASLKAFYLIRSGVPIETQYAGEYARPLSHKDTHVLIHPSAASLDRPAGTVISSPLGWYDAGDYNKYVVNCAYSCGLMLLAYEQIPDYFKQHGSNIPESSNRTADILDEVMFSLKWMLTMQDPEDGGVYHKLTTPHFEEFIMPSECKQQRYVVQKSVTATYDFAAIMAQAARIFKGNLDYPEFSTQALVAAEKAYKWAKKHPYAYYDQNKINNTFKPAITTGSYGDNNASDECFWASIELFLMTHKYTYYFEAIRNQPFQMNVPSWASVATLGSLEAIVHGHGILHDKAIIRLHHFAKHLARLSMKSSIGASFGTRPQDFYWGSLANACTQGYILLMADKYHIDKRESRKSSRQEHRLVDKVQTIDKSKSVAASSLPHRRHRRSTQKQSKRSRIKSLKIRRSKQRKESNDYKAIARANMQYILGHNPTGYCFVTAMGIKPVMHPHHRLSAADAIAKPFPGLLVGGPNPGQQDKKDLDKINILYPSKEPALSYLDVTESYASNEIAINWQASLVALASWLASLE</sequence>
<dbReference type="InterPro" id="IPR001701">
    <property type="entry name" value="Glyco_hydro_9"/>
</dbReference>
<evidence type="ECO:0000256" key="5">
    <source>
        <dbReference type="SAM" id="MobiDB-lite"/>
    </source>
</evidence>
<reference evidence="8" key="1">
    <citation type="submission" date="2021-08" db="EMBL/GenBank/DDBJ databases">
        <title>Prevotella lacticifex sp. nov., isolated from rumen of cow.</title>
        <authorList>
            <person name="Shinkai T."/>
            <person name="Ikeyama N."/>
            <person name="Kumagai M."/>
            <person name="Ohmori H."/>
            <person name="Sakamoto M."/>
            <person name="Ohkuma M."/>
            <person name="Mitsumori M."/>
        </authorList>
    </citation>
    <scope>NUCLEOTIDE SEQUENCE</scope>
    <source>
        <strain evidence="8">DSM 11371</strain>
    </source>
</reference>
<dbReference type="AlphaFoldDB" id="A0AA37HWJ8"/>
<keyword evidence="4" id="KW-0624">Polysaccharide degradation</keyword>
<feature type="compositionally biased region" description="Basic residues" evidence="5">
    <location>
        <begin position="414"/>
        <end position="441"/>
    </location>
</feature>
<dbReference type="EMBL" id="BPTR01000001">
    <property type="protein sequence ID" value="GJG26923.1"/>
    <property type="molecule type" value="Genomic_DNA"/>
</dbReference>